<dbReference type="PANTHER" id="PTHR46985">
    <property type="entry name" value="NACHT, LRR AND PYD DOMAINS-CONTAINING PROTEIN 1"/>
    <property type="match status" value="1"/>
</dbReference>
<dbReference type="Pfam" id="PF13553">
    <property type="entry name" value="FIIND"/>
    <property type="match status" value="1"/>
</dbReference>
<dbReference type="Proteomes" id="UP000694545">
    <property type="component" value="Unplaced"/>
</dbReference>
<dbReference type="GO" id="GO:0045087">
    <property type="term" value="P:innate immune response"/>
    <property type="evidence" value="ECO:0007669"/>
    <property type="project" value="UniProtKB-KW"/>
</dbReference>
<keyword evidence="2" id="KW-0963">Cytoplasm</keyword>
<evidence type="ECO:0000256" key="4">
    <source>
        <dbReference type="ARBA" id="ARBA00022859"/>
    </source>
</evidence>
<reference evidence="6" key="1">
    <citation type="submission" date="2025-08" db="UniProtKB">
        <authorList>
            <consortium name="Ensembl"/>
        </authorList>
    </citation>
    <scope>IDENTIFICATION</scope>
</reference>
<proteinExistence type="predicted"/>
<dbReference type="AlphaFoldDB" id="A0A8D2LPQ2"/>
<evidence type="ECO:0000259" key="5">
    <source>
        <dbReference type="PROSITE" id="PS51830"/>
    </source>
</evidence>
<keyword evidence="7" id="KW-1185">Reference proteome</keyword>
<feature type="domain" description="FIIND" evidence="5">
    <location>
        <begin position="34"/>
        <end position="243"/>
    </location>
</feature>
<sequence>MSRVISGFSKHFPSSISSYAAKFLSVEIFCITCRSTWLINTGNSIDCSTSFPIFAFRFHSTGLYFFQCHYTNLIFEMRAAGTLTYHFDSWAKHLDGQNAGQLLVAGPLLNIHTDPEEAVTAVHFPHFLCLAGTVGENSRVHIAHFTKEGMCLEKPDKVNPFHAMWRNPRFSPCGVVCRKPWFKRKIKVHAVALLFQKLHVPSMTLHLYLLPNDPSLKQVNSNLQLCQMFHITSGQNSQNPWTH</sequence>
<evidence type="ECO:0000256" key="1">
    <source>
        <dbReference type="ARBA" id="ARBA00004514"/>
    </source>
</evidence>
<reference evidence="6" key="2">
    <citation type="submission" date="2025-09" db="UniProtKB">
        <authorList>
            <consortium name="Ensembl"/>
        </authorList>
    </citation>
    <scope>IDENTIFICATION</scope>
</reference>
<name>A0A8D2LPQ2_VARKO</name>
<dbReference type="InterPro" id="IPR025307">
    <property type="entry name" value="FIIND_dom"/>
</dbReference>
<accession>A0A8D2LPQ2</accession>
<evidence type="ECO:0000256" key="3">
    <source>
        <dbReference type="ARBA" id="ARBA00022588"/>
    </source>
</evidence>
<organism evidence="6 7">
    <name type="scientific">Varanus komodoensis</name>
    <name type="common">Komodo dragon</name>
    <dbReference type="NCBI Taxonomy" id="61221"/>
    <lineage>
        <taxon>Eukaryota</taxon>
        <taxon>Metazoa</taxon>
        <taxon>Chordata</taxon>
        <taxon>Craniata</taxon>
        <taxon>Vertebrata</taxon>
        <taxon>Euteleostomi</taxon>
        <taxon>Lepidosauria</taxon>
        <taxon>Squamata</taxon>
        <taxon>Bifurcata</taxon>
        <taxon>Unidentata</taxon>
        <taxon>Episquamata</taxon>
        <taxon>Toxicofera</taxon>
        <taxon>Anguimorpha</taxon>
        <taxon>Paleoanguimorpha</taxon>
        <taxon>Varanoidea</taxon>
        <taxon>Varanidae</taxon>
        <taxon>Varanus</taxon>
    </lineage>
</organism>
<dbReference type="PROSITE" id="PS51830">
    <property type="entry name" value="FIIND"/>
    <property type="match status" value="1"/>
</dbReference>
<dbReference type="GO" id="GO:0005829">
    <property type="term" value="C:cytosol"/>
    <property type="evidence" value="ECO:0007669"/>
    <property type="project" value="UniProtKB-SubCell"/>
</dbReference>
<protein>
    <recommendedName>
        <fullName evidence="5">FIIND domain-containing protein</fullName>
    </recommendedName>
</protein>
<keyword evidence="3" id="KW-0399">Innate immunity</keyword>
<dbReference type="InterPro" id="IPR051249">
    <property type="entry name" value="NLRP_Inflammasome"/>
</dbReference>
<evidence type="ECO:0000313" key="6">
    <source>
        <dbReference type="Ensembl" id="ENSVKKP00000025151.1"/>
    </source>
</evidence>
<dbReference type="OMA" id="ASICIPH"/>
<dbReference type="Ensembl" id="ENSVKKT00000025762.1">
    <property type="protein sequence ID" value="ENSVKKP00000025151.1"/>
    <property type="gene ID" value="ENSVKKG00000016533.1"/>
</dbReference>
<comment type="subcellular location">
    <subcellularLocation>
        <location evidence="1">Cytoplasm</location>
        <location evidence="1">Cytosol</location>
    </subcellularLocation>
</comment>
<evidence type="ECO:0000313" key="7">
    <source>
        <dbReference type="Proteomes" id="UP000694545"/>
    </source>
</evidence>
<dbReference type="PANTHER" id="PTHR46985:SF2">
    <property type="entry name" value="APOPTOSIS-ASSOCIATED SPECK-LIKE PROTEIN CONTAINING A CARD"/>
    <property type="match status" value="1"/>
</dbReference>
<keyword evidence="4" id="KW-0391">Immunity</keyword>
<evidence type="ECO:0000256" key="2">
    <source>
        <dbReference type="ARBA" id="ARBA00022490"/>
    </source>
</evidence>